<evidence type="ECO:0000313" key="1">
    <source>
        <dbReference type="EMBL" id="GFY70136.1"/>
    </source>
</evidence>
<reference evidence="1" key="1">
    <citation type="submission" date="2020-08" db="EMBL/GenBank/DDBJ databases">
        <title>Multicomponent nature underlies the extraordinary mechanical properties of spider dragline silk.</title>
        <authorList>
            <person name="Kono N."/>
            <person name="Nakamura H."/>
            <person name="Mori M."/>
            <person name="Yoshida Y."/>
            <person name="Ohtoshi R."/>
            <person name="Malay A.D."/>
            <person name="Moran D.A.P."/>
            <person name="Tomita M."/>
            <person name="Numata K."/>
            <person name="Arakawa K."/>
        </authorList>
    </citation>
    <scope>NUCLEOTIDE SEQUENCE</scope>
</reference>
<sequence>MQPVLLNWGITPISTPIKVIHSPHLSSCGGNIMFPSSPEPKRIRHFNSNVHGCPGVITAYPHCPRHISSPAMRYTDLSITAMLSWAWGASALLLKQLRNDEIGYLMVIFVRNKEHSSES</sequence>
<evidence type="ECO:0000313" key="2">
    <source>
        <dbReference type="Proteomes" id="UP000886998"/>
    </source>
</evidence>
<proteinExistence type="predicted"/>
<keyword evidence="2" id="KW-1185">Reference proteome</keyword>
<dbReference type="AlphaFoldDB" id="A0A8X6YC57"/>
<comment type="caution">
    <text evidence="1">The sequence shown here is derived from an EMBL/GenBank/DDBJ whole genome shotgun (WGS) entry which is preliminary data.</text>
</comment>
<organism evidence="1 2">
    <name type="scientific">Trichonephila inaurata madagascariensis</name>
    <dbReference type="NCBI Taxonomy" id="2747483"/>
    <lineage>
        <taxon>Eukaryota</taxon>
        <taxon>Metazoa</taxon>
        <taxon>Ecdysozoa</taxon>
        <taxon>Arthropoda</taxon>
        <taxon>Chelicerata</taxon>
        <taxon>Arachnida</taxon>
        <taxon>Araneae</taxon>
        <taxon>Araneomorphae</taxon>
        <taxon>Entelegynae</taxon>
        <taxon>Araneoidea</taxon>
        <taxon>Nephilidae</taxon>
        <taxon>Trichonephila</taxon>
        <taxon>Trichonephila inaurata</taxon>
    </lineage>
</organism>
<dbReference type="Proteomes" id="UP000886998">
    <property type="component" value="Unassembled WGS sequence"/>
</dbReference>
<accession>A0A8X6YC57</accession>
<dbReference type="EMBL" id="BMAV01018042">
    <property type="protein sequence ID" value="GFY70136.1"/>
    <property type="molecule type" value="Genomic_DNA"/>
</dbReference>
<name>A0A8X6YC57_9ARAC</name>
<protein>
    <submittedName>
        <fullName evidence="1">Uncharacterized protein</fullName>
    </submittedName>
</protein>
<gene>
    <name evidence="1" type="ORF">TNIN_374721</name>
</gene>